<sequence>MELPWIEQLYKFILMGPTGKNDAYRRLGKRRCKDGLPCVLQDNGGDRIYRMRKTYFRTCRDGAFKQYDNVHDYTIVPNQYLNVCKQ</sequence>
<reference evidence="1 2" key="1">
    <citation type="submission" date="2019-08" db="EMBL/GenBank/DDBJ databases">
        <title>Phlebobacter frassis gen. nov. sp. nov., a new member of family Sphingobacteriaceae isolated from sand fly rearing media.</title>
        <authorList>
            <person name="Kakumanu M.L."/>
            <person name="Marayati B.F."/>
            <person name="Wada-Katsumata A."/>
            <person name="Wasserberg G."/>
            <person name="Schal C."/>
            <person name="Apperson C.S."/>
            <person name="Ponnusamy L."/>
        </authorList>
    </citation>
    <scope>NUCLEOTIDE SEQUENCE [LARGE SCALE GENOMIC DNA]</scope>
    <source>
        <strain evidence="1 2">SSI9</strain>
    </source>
</reference>
<organism evidence="1 2">
    <name type="scientific">Sphingobacterium phlebotomi</name>
    <dbReference type="NCBI Taxonomy" id="2605433"/>
    <lineage>
        <taxon>Bacteria</taxon>
        <taxon>Pseudomonadati</taxon>
        <taxon>Bacteroidota</taxon>
        <taxon>Sphingobacteriia</taxon>
        <taxon>Sphingobacteriales</taxon>
        <taxon>Sphingobacteriaceae</taxon>
        <taxon>Sphingobacterium</taxon>
    </lineage>
</organism>
<evidence type="ECO:0000313" key="2">
    <source>
        <dbReference type="Proteomes" id="UP000322362"/>
    </source>
</evidence>
<dbReference type="AlphaFoldDB" id="A0A5D4GR13"/>
<accession>A0A5D4GR13</accession>
<protein>
    <submittedName>
        <fullName evidence="1">Uncharacterized protein</fullName>
    </submittedName>
</protein>
<dbReference type="Proteomes" id="UP000322362">
    <property type="component" value="Unassembled WGS sequence"/>
</dbReference>
<name>A0A5D4GR13_9SPHI</name>
<evidence type="ECO:0000313" key="1">
    <source>
        <dbReference type="EMBL" id="TYR31261.1"/>
    </source>
</evidence>
<keyword evidence="2" id="KW-1185">Reference proteome</keyword>
<dbReference type="RefSeq" id="WP_148921242.1">
    <property type="nucleotide sequence ID" value="NZ_VTAV01000026.1"/>
</dbReference>
<comment type="caution">
    <text evidence="1">The sequence shown here is derived from an EMBL/GenBank/DDBJ whole genome shotgun (WGS) entry which is preliminary data.</text>
</comment>
<gene>
    <name evidence="1" type="ORF">FXV77_21165</name>
</gene>
<proteinExistence type="predicted"/>
<dbReference type="EMBL" id="VTAV01000026">
    <property type="protein sequence ID" value="TYR31261.1"/>
    <property type="molecule type" value="Genomic_DNA"/>
</dbReference>